<dbReference type="InterPro" id="IPR020846">
    <property type="entry name" value="MFS_dom"/>
</dbReference>
<feature type="transmembrane region" description="Helical" evidence="5">
    <location>
        <begin position="283"/>
        <end position="304"/>
    </location>
</feature>
<feature type="domain" description="Major facilitator superfamily (MFS) profile" evidence="6">
    <location>
        <begin position="1"/>
        <end position="370"/>
    </location>
</feature>
<feature type="transmembrane region" description="Helical" evidence="5">
    <location>
        <begin position="193"/>
        <end position="218"/>
    </location>
</feature>
<dbReference type="Gene3D" id="1.20.1250.20">
    <property type="entry name" value="MFS general substrate transporter like domains"/>
    <property type="match status" value="2"/>
</dbReference>
<evidence type="ECO:0000256" key="5">
    <source>
        <dbReference type="SAM" id="Phobius"/>
    </source>
</evidence>
<dbReference type="InterPro" id="IPR051788">
    <property type="entry name" value="MFS_Transporter"/>
</dbReference>
<evidence type="ECO:0000256" key="1">
    <source>
        <dbReference type="ARBA" id="ARBA00004141"/>
    </source>
</evidence>
<accession>A0A8X8GX55</accession>
<evidence type="ECO:0000313" key="7">
    <source>
        <dbReference type="EMBL" id="NUB45969.1"/>
    </source>
</evidence>
<feature type="transmembrane region" description="Helical" evidence="5">
    <location>
        <begin position="146"/>
        <end position="167"/>
    </location>
</feature>
<evidence type="ECO:0000259" key="6">
    <source>
        <dbReference type="PROSITE" id="PS50850"/>
    </source>
</evidence>
<comment type="subcellular location">
    <subcellularLocation>
        <location evidence="1">Membrane</location>
        <topology evidence="1">Multi-pass membrane protein</topology>
    </subcellularLocation>
</comment>
<evidence type="ECO:0000256" key="4">
    <source>
        <dbReference type="ARBA" id="ARBA00023136"/>
    </source>
</evidence>
<feature type="transmembrane region" description="Helical" evidence="5">
    <location>
        <begin position="28"/>
        <end position="48"/>
    </location>
</feature>
<dbReference type="GO" id="GO:0016020">
    <property type="term" value="C:membrane"/>
    <property type="evidence" value="ECO:0007669"/>
    <property type="project" value="UniProtKB-SubCell"/>
</dbReference>
<reference evidence="7" key="1">
    <citation type="submission" date="2020-05" db="EMBL/GenBank/DDBJ databases">
        <title>Fertoebacter nigrum gen. nov., sp. nov., a new member of the family Rhodobacteraceae.</title>
        <authorList>
            <person name="Szuroczki S."/>
            <person name="Abbaszade G."/>
            <person name="Buni D."/>
            <person name="Schumann P."/>
            <person name="Toth E."/>
        </authorList>
    </citation>
    <scope>NUCLEOTIDE SEQUENCE</scope>
    <source>
        <strain evidence="7">RG-N-1a</strain>
    </source>
</reference>
<evidence type="ECO:0000313" key="8">
    <source>
        <dbReference type="Proteomes" id="UP000484076"/>
    </source>
</evidence>
<sequence length="387" mass="39145">MFLANGFVVGSWSPHIPGVAQRLELSEFALGLLILCFGLGAIAAMTVSGQMVARFGSRRTLLLFALPVIAALPLVLAVANVWLAALALAIFGGAVGGMDVAMNANVVLLEKRLGRAIMSSSHGFWSLGGFAGGALGGVLIERVGLYPHALAVAVLAALVVGLAYPMVMDDHGSTPSAVARPAGHSQGRLPRRAAIYVIGAMAMLCLCAEGAILSWSALFLQKAMLADTATAGFAFAGFSGAMAVTRFLGDSLRNRLGAVATFRLSGLIAGLALAVAGLATEPWVAIVAFFASGIGIANMVPILFSSAGNQPGIDAGVAMSVVTTMGHSGLLLAPSIIGFVGGLFGLGPVFVGLAVMLGAVMLLAGKTASADWRPAARFDAVAADVTG</sequence>
<dbReference type="GO" id="GO:0022857">
    <property type="term" value="F:transmembrane transporter activity"/>
    <property type="evidence" value="ECO:0007669"/>
    <property type="project" value="InterPro"/>
</dbReference>
<feature type="transmembrane region" description="Helical" evidence="5">
    <location>
        <begin position="85"/>
        <end position="109"/>
    </location>
</feature>
<feature type="transmembrane region" description="Helical" evidence="5">
    <location>
        <begin position="121"/>
        <end position="140"/>
    </location>
</feature>
<keyword evidence="3 5" id="KW-1133">Transmembrane helix</keyword>
<feature type="transmembrane region" description="Helical" evidence="5">
    <location>
        <begin position="316"/>
        <end position="337"/>
    </location>
</feature>
<dbReference type="AlphaFoldDB" id="A0A8X8GX55"/>
<dbReference type="CDD" id="cd17393">
    <property type="entry name" value="MFS_MosC_like"/>
    <property type="match status" value="1"/>
</dbReference>
<feature type="transmembrane region" description="Helical" evidence="5">
    <location>
        <begin position="256"/>
        <end position="277"/>
    </location>
</feature>
<evidence type="ECO:0000256" key="3">
    <source>
        <dbReference type="ARBA" id="ARBA00022989"/>
    </source>
</evidence>
<proteinExistence type="predicted"/>
<keyword evidence="4 5" id="KW-0472">Membrane</keyword>
<gene>
    <name evidence="7" type="ORF">GEU84_016345</name>
</gene>
<feature type="transmembrane region" description="Helical" evidence="5">
    <location>
        <begin position="224"/>
        <end position="244"/>
    </location>
</feature>
<feature type="transmembrane region" description="Helical" evidence="5">
    <location>
        <begin position="60"/>
        <end position="79"/>
    </location>
</feature>
<dbReference type="Proteomes" id="UP000484076">
    <property type="component" value="Unassembled WGS sequence"/>
</dbReference>
<dbReference type="EMBL" id="WHUT02000010">
    <property type="protein sequence ID" value="NUB45969.1"/>
    <property type="molecule type" value="Genomic_DNA"/>
</dbReference>
<dbReference type="InterPro" id="IPR036259">
    <property type="entry name" value="MFS_trans_sf"/>
</dbReference>
<keyword evidence="8" id="KW-1185">Reference proteome</keyword>
<comment type="caution">
    <text evidence="7">The sequence shown here is derived from an EMBL/GenBank/DDBJ whole genome shotgun (WGS) entry which is preliminary data.</text>
</comment>
<dbReference type="PROSITE" id="PS50850">
    <property type="entry name" value="MFS"/>
    <property type="match status" value="1"/>
</dbReference>
<organism evidence="7 8">
    <name type="scientific">Fertoeibacter niger</name>
    <dbReference type="NCBI Taxonomy" id="2656921"/>
    <lineage>
        <taxon>Bacteria</taxon>
        <taxon>Pseudomonadati</taxon>
        <taxon>Pseudomonadota</taxon>
        <taxon>Alphaproteobacteria</taxon>
        <taxon>Rhodobacterales</taxon>
        <taxon>Paracoccaceae</taxon>
        <taxon>Fertoeibacter</taxon>
    </lineage>
</organism>
<dbReference type="SUPFAM" id="SSF103473">
    <property type="entry name" value="MFS general substrate transporter"/>
    <property type="match status" value="1"/>
</dbReference>
<name>A0A8X8GX55_9RHOB</name>
<dbReference type="PANTHER" id="PTHR23514">
    <property type="entry name" value="BYPASS OF STOP CODON PROTEIN 6"/>
    <property type="match status" value="1"/>
</dbReference>
<dbReference type="InterPro" id="IPR011701">
    <property type="entry name" value="MFS"/>
</dbReference>
<keyword evidence="2 5" id="KW-0812">Transmembrane</keyword>
<dbReference type="Pfam" id="PF07690">
    <property type="entry name" value="MFS_1"/>
    <property type="match status" value="1"/>
</dbReference>
<feature type="transmembrane region" description="Helical" evidence="5">
    <location>
        <begin position="343"/>
        <end position="364"/>
    </location>
</feature>
<dbReference type="PANTHER" id="PTHR23514:SF13">
    <property type="entry name" value="INNER MEMBRANE PROTEIN YBJJ"/>
    <property type="match status" value="1"/>
</dbReference>
<protein>
    <submittedName>
        <fullName evidence="7">MFS transporter</fullName>
    </submittedName>
</protein>
<evidence type="ECO:0000256" key="2">
    <source>
        <dbReference type="ARBA" id="ARBA00022692"/>
    </source>
</evidence>